<evidence type="ECO:0000313" key="3">
    <source>
        <dbReference type="WBParaSite" id="nRc.2.0.1.t20821-RA"/>
    </source>
</evidence>
<dbReference type="WBParaSite" id="nRc.2.0.1.t20821-RA">
    <property type="protein sequence ID" value="nRc.2.0.1.t20821-RA"/>
    <property type="gene ID" value="nRc.2.0.1.g20821"/>
</dbReference>
<dbReference type="AlphaFoldDB" id="A0A915J338"/>
<feature type="compositionally biased region" description="Low complexity" evidence="1">
    <location>
        <begin position="31"/>
        <end position="40"/>
    </location>
</feature>
<feature type="compositionally biased region" description="Pro residues" evidence="1">
    <location>
        <begin position="1"/>
        <end position="12"/>
    </location>
</feature>
<sequence>MFKAPLPLPPMDVEPAMSTTTTIPPTVMSQPPMVQITGTTTTPPWYPHHYGCSYSRNERLARLVS</sequence>
<organism evidence="2 3">
    <name type="scientific">Romanomermis culicivorax</name>
    <name type="common">Nematode worm</name>
    <dbReference type="NCBI Taxonomy" id="13658"/>
    <lineage>
        <taxon>Eukaryota</taxon>
        <taxon>Metazoa</taxon>
        <taxon>Ecdysozoa</taxon>
        <taxon>Nematoda</taxon>
        <taxon>Enoplea</taxon>
        <taxon>Dorylaimia</taxon>
        <taxon>Mermithida</taxon>
        <taxon>Mermithoidea</taxon>
        <taxon>Mermithidae</taxon>
        <taxon>Romanomermis</taxon>
    </lineage>
</organism>
<dbReference type="Proteomes" id="UP000887565">
    <property type="component" value="Unplaced"/>
</dbReference>
<feature type="region of interest" description="Disordered" evidence="1">
    <location>
        <begin position="1"/>
        <end position="40"/>
    </location>
</feature>
<evidence type="ECO:0000256" key="1">
    <source>
        <dbReference type="SAM" id="MobiDB-lite"/>
    </source>
</evidence>
<accession>A0A915J338</accession>
<keyword evidence="2" id="KW-1185">Reference proteome</keyword>
<protein>
    <submittedName>
        <fullName evidence="3">Uncharacterized protein</fullName>
    </submittedName>
</protein>
<feature type="compositionally biased region" description="Polar residues" evidence="1">
    <location>
        <begin position="17"/>
        <end position="29"/>
    </location>
</feature>
<evidence type="ECO:0000313" key="2">
    <source>
        <dbReference type="Proteomes" id="UP000887565"/>
    </source>
</evidence>
<name>A0A915J338_ROMCU</name>
<reference evidence="3" key="1">
    <citation type="submission" date="2022-11" db="UniProtKB">
        <authorList>
            <consortium name="WormBaseParasite"/>
        </authorList>
    </citation>
    <scope>IDENTIFICATION</scope>
</reference>
<proteinExistence type="predicted"/>